<keyword evidence="1" id="KW-0695">RNA-directed DNA polymerase</keyword>
<name>A0AAU9RKD6_THLAR</name>
<proteinExistence type="inferred from homology"/>
<evidence type="ECO:0000313" key="2">
    <source>
        <dbReference type="EMBL" id="CAH2042959.1"/>
    </source>
</evidence>
<keyword evidence="3" id="KW-1185">Reference proteome</keyword>
<dbReference type="GO" id="GO:0000333">
    <property type="term" value="C:telomerase catalytic core complex"/>
    <property type="evidence" value="ECO:0007669"/>
    <property type="project" value="TreeGrafter"/>
</dbReference>
<protein>
    <recommendedName>
        <fullName evidence="1">Telomerase reverse transcriptase</fullName>
        <ecNumber evidence="1">2.7.7.49</ecNumber>
    </recommendedName>
    <alternativeName>
        <fullName evidence="1">Telomerase catalytic subunit</fullName>
    </alternativeName>
</protein>
<keyword evidence="1" id="KW-0539">Nucleus</keyword>
<accession>A0AAU9RKD6</accession>
<organism evidence="2 3">
    <name type="scientific">Thlaspi arvense</name>
    <name type="common">Field penny-cress</name>
    <dbReference type="NCBI Taxonomy" id="13288"/>
    <lineage>
        <taxon>Eukaryota</taxon>
        <taxon>Viridiplantae</taxon>
        <taxon>Streptophyta</taxon>
        <taxon>Embryophyta</taxon>
        <taxon>Tracheophyta</taxon>
        <taxon>Spermatophyta</taxon>
        <taxon>Magnoliopsida</taxon>
        <taxon>eudicotyledons</taxon>
        <taxon>Gunneridae</taxon>
        <taxon>Pentapetalae</taxon>
        <taxon>rosids</taxon>
        <taxon>malvids</taxon>
        <taxon>Brassicales</taxon>
        <taxon>Brassicaceae</taxon>
        <taxon>Thlaspideae</taxon>
        <taxon>Thlaspi</taxon>
    </lineage>
</organism>
<comment type="catalytic activity">
    <reaction evidence="1">
        <text>DNA(n) + a 2'-deoxyribonucleoside 5'-triphosphate = DNA(n+1) + diphosphate</text>
        <dbReference type="Rhea" id="RHEA:22508"/>
        <dbReference type="Rhea" id="RHEA-COMP:17339"/>
        <dbReference type="Rhea" id="RHEA-COMP:17340"/>
        <dbReference type="ChEBI" id="CHEBI:33019"/>
        <dbReference type="ChEBI" id="CHEBI:61560"/>
        <dbReference type="ChEBI" id="CHEBI:173112"/>
        <dbReference type="EC" id="2.7.7.49"/>
    </reaction>
</comment>
<gene>
    <name evidence="2" type="ORF">TAV2_LOCUS4930</name>
</gene>
<evidence type="ECO:0000313" key="3">
    <source>
        <dbReference type="Proteomes" id="UP000836841"/>
    </source>
</evidence>
<comment type="subcellular location">
    <subcellularLocation>
        <location evidence="1">Nucleus</location>
    </subcellularLocation>
    <subcellularLocation>
        <location evidence="1">Chromosome</location>
        <location evidence="1">Telomere</location>
    </subcellularLocation>
</comment>
<reference evidence="2 3" key="1">
    <citation type="submission" date="2022-03" db="EMBL/GenBank/DDBJ databases">
        <authorList>
            <person name="Nunn A."/>
            <person name="Chopra R."/>
            <person name="Nunn A."/>
            <person name="Contreras Garrido A."/>
        </authorList>
    </citation>
    <scope>NUCLEOTIDE SEQUENCE [LARGE SCALE GENOMIC DNA]</scope>
</reference>
<dbReference type="GO" id="GO:0003720">
    <property type="term" value="F:telomerase activity"/>
    <property type="evidence" value="ECO:0007669"/>
    <property type="project" value="InterPro"/>
</dbReference>
<dbReference type="GO" id="GO:0070034">
    <property type="term" value="F:telomerase RNA binding"/>
    <property type="evidence" value="ECO:0007669"/>
    <property type="project" value="TreeGrafter"/>
</dbReference>
<dbReference type="PANTHER" id="PTHR12066:SF0">
    <property type="entry name" value="TELOMERASE REVERSE TRANSCRIPTASE"/>
    <property type="match status" value="1"/>
</dbReference>
<comment type="caution">
    <text evidence="2">The sequence shown here is derived from an EMBL/GenBank/DDBJ whole genome shotgun (WGS) entry which is preliminary data.</text>
</comment>
<sequence>MHFVEFDSTFRPIFQVERGEFEWLGLVAYTRILKRKQSRHKKLLSLLKAKLIAHEAKTTSSAMKYAVDDSHSSVFWKIRY</sequence>
<dbReference type="Proteomes" id="UP000836841">
    <property type="component" value="Unassembled WGS sequence"/>
</dbReference>
<evidence type="ECO:0000256" key="1">
    <source>
        <dbReference type="RuleBase" id="RU365061"/>
    </source>
</evidence>
<comment type="function">
    <text evidence="1">Telomerase is a ribonucleoprotein enzyme essential for the replication of chromosome termini in most eukaryotes. It elongates telomeres. It is a reverse transcriptase that adds simple sequence repeats to chromosome ends by copying a template sequence within the RNA component of the enzyme.</text>
</comment>
<dbReference type="GO" id="GO:0000781">
    <property type="term" value="C:chromosome, telomeric region"/>
    <property type="evidence" value="ECO:0007669"/>
    <property type="project" value="UniProtKB-SubCell"/>
</dbReference>
<keyword evidence="1" id="KW-0548">Nucleotidyltransferase</keyword>
<dbReference type="GO" id="GO:0042162">
    <property type="term" value="F:telomeric DNA binding"/>
    <property type="evidence" value="ECO:0007669"/>
    <property type="project" value="TreeGrafter"/>
</dbReference>
<dbReference type="Gene3D" id="1.10.357.90">
    <property type="match status" value="1"/>
</dbReference>
<dbReference type="PANTHER" id="PTHR12066">
    <property type="entry name" value="TELOMERASE REVERSE TRANSCRIPTASE"/>
    <property type="match status" value="1"/>
</dbReference>
<dbReference type="InterPro" id="IPR003545">
    <property type="entry name" value="Telomerase_RT"/>
</dbReference>
<dbReference type="EMBL" id="CAJVSB020000239">
    <property type="protein sequence ID" value="CAH2042959.1"/>
    <property type="molecule type" value="Genomic_DNA"/>
</dbReference>
<keyword evidence="1" id="KW-0460">Magnesium</keyword>
<dbReference type="EC" id="2.7.7.49" evidence="1"/>
<keyword evidence="1" id="KW-0779">Telomere</keyword>
<keyword evidence="1" id="KW-0479">Metal-binding</keyword>
<keyword evidence="1" id="KW-0808">Transferase</keyword>
<dbReference type="GO" id="GO:0046872">
    <property type="term" value="F:metal ion binding"/>
    <property type="evidence" value="ECO:0007669"/>
    <property type="project" value="UniProtKB-KW"/>
</dbReference>
<keyword evidence="1" id="KW-0158">Chromosome</keyword>
<comment type="similarity">
    <text evidence="1">Belongs to the reverse transcriptase family. Telomerase subfamily.</text>
</comment>
<dbReference type="AlphaFoldDB" id="A0AAU9RKD6"/>
<dbReference type="GO" id="GO:0007004">
    <property type="term" value="P:telomere maintenance via telomerase"/>
    <property type="evidence" value="ECO:0007669"/>
    <property type="project" value="TreeGrafter"/>
</dbReference>